<evidence type="ECO:0000256" key="2">
    <source>
        <dbReference type="RuleBase" id="RU369057"/>
    </source>
</evidence>
<comment type="function">
    <text evidence="2">Component of the 26S proteasome, a multiprotein complex involved in the ATP-dependent degradation of ubiquitinated proteins.</text>
</comment>
<dbReference type="PANTHER" id="PTHR16771:SF0">
    <property type="entry name" value="26S PROTEASOME COMPLEX SUBUNIT SEM1"/>
    <property type="match status" value="1"/>
</dbReference>
<dbReference type="GO" id="GO:0008541">
    <property type="term" value="C:proteasome regulatory particle, lid subcomplex"/>
    <property type="evidence" value="ECO:0007669"/>
    <property type="project" value="UniProtKB-UniRule"/>
</dbReference>
<dbReference type="EMBL" id="BTSY01000003">
    <property type="protein sequence ID" value="GMT19117.1"/>
    <property type="molecule type" value="Genomic_DNA"/>
</dbReference>
<dbReference type="GO" id="GO:0000724">
    <property type="term" value="P:double-strand break repair via homologous recombination"/>
    <property type="evidence" value="ECO:0007669"/>
    <property type="project" value="TreeGrafter"/>
</dbReference>
<evidence type="ECO:0000313" key="3">
    <source>
        <dbReference type="EMBL" id="GMT19117.1"/>
    </source>
</evidence>
<dbReference type="GO" id="GO:0006406">
    <property type="term" value="P:mRNA export from nucleus"/>
    <property type="evidence" value="ECO:0007669"/>
    <property type="project" value="UniProtKB-UniRule"/>
</dbReference>
<gene>
    <name evidence="3" type="ORF">PFISCL1PPCAC_10414</name>
</gene>
<dbReference type="GO" id="GO:0043248">
    <property type="term" value="P:proteasome assembly"/>
    <property type="evidence" value="ECO:0007669"/>
    <property type="project" value="UniProtKB-UniRule"/>
</dbReference>
<name>A0AAV5VHD4_9BILA</name>
<dbReference type="CDD" id="cd13768">
    <property type="entry name" value="DSS1_Sem1"/>
    <property type="match status" value="1"/>
</dbReference>
<proteinExistence type="inferred from homology"/>
<dbReference type="Pfam" id="PF05160">
    <property type="entry name" value="DSS1_SEM1"/>
    <property type="match status" value="1"/>
</dbReference>
<dbReference type="AlphaFoldDB" id="A0AAV5VHD4"/>
<organism evidence="3 4">
    <name type="scientific">Pristionchus fissidentatus</name>
    <dbReference type="NCBI Taxonomy" id="1538716"/>
    <lineage>
        <taxon>Eukaryota</taxon>
        <taxon>Metazoa</taxon>
        <taxon>Ecdysozoa</taxon>
        <taxon>Nematoda</taxon>
        <taxon>Chromadorea</taxon>
        <taxon>Rhabditida</taxon>
        <taxon>Rhabditina</taxon>
        <taxon>Diplogasteromorpha</taxon>
        <taxon>Diplogasteroidea</taxon>
        <taxon>Neodiplogasteridae</taxon>
        <taxon>Pristionchus</taxon>
    </lineage>
</organism>
<evidence type="ECO:0000256" key="1">
    <source>
        <dbReference type="ARBA" id="ARBA00034491"/>
    </source>
</evidence>
<keyword evidence="2" id="KW-0539">Nucleus</keyword>
<dbReference type="SMART" id="SM01385">
    <property type="entry name" value="DSS1_SEM1"/>
    <property type="match status" value="1"/>
</dbReference>
<dbReference type="PANTHER" id="PTHR16771">
    <property type="entry name" value="26 PROTEASOME COMPLEX SUBUNIT DSS1"/>
    <property type="match status" value="1"/>
</dbReference>
<protein>
    <recommendedName>
        <fullName evidence="2">26S proteasome complex subunit dss-1</fullName>
    </recommendedName>
</protein>
<sequence>MADKKVDAKKVEKVKSMVDDEEFEEFPVQEWAEKGEGEDEEVSVWEDNWDEETVDCPFSKQLKQELARHGHSV</sequence>
<dbReference type="GO" id="GO:0005634">
    <property type="term" value="C:nucleus"/>
    <property type="evidence" value="ECO:0007669"/>
    <property type="project" value="UniProtKB-SubCell"/>
</dbReference>
<comment type="similarity">
    <text evidence="1 2">Belongs to the DSS1/SEM1 family.</text>
</comment>
<keyword evidence="4" id="KW-1185">Reference proteome</keyword>
<comment type="subcellular location">
    <subcellularLocation>
        <location evidence="2">Nucleus</location>
    </subcellularLocation>
</comment>
<accession>A0AAV5VHD4</accession>
<evidence type="ECO:0000313" key="4">
    <source>
        <dbReference type="Proteomes" id="UP001432322"/>
    </source>
</evidence>
<dbReference type="InterPro" id="IPR007834">
    <property type="entry name" value="DSS1_SEM1"/>
</dbReference>
<dbReference type="Proteomes" id="UP001432322">
    <property type="component" value="Unassembled WGS sequence"/>
</dbReference>
<keyword evidence="2" id="KW-0647">Proteasome</keyword>
<comment type="caution">
    <text evidence="3">The sequence shown here is derived from an EMBL/GenBank/DDBJ whole genome shotgun (WGS) entry which is preliminary data.</text>
</comment>
<reference evidence="3" key="1">
    <citation type="submission" date="2023-10" db="EMBL/GenBank/DDBJ databases">
        <title>Genome assembly of Pristionchus species.</title>
        <authorList>
            <person name="Yoshida K."/>
            <person name="Sommer R.J."/>
        </authorList>
    </citation>
    <scope>NUCLEOTIDE SEQUENCE</scope>
    <source>
        <strain evidence="3">RS5133</strain>
    </source>
</reference>